<keyword evidence="1" id="KW-0456">Lyase</keyword>
<feature type="domain" description="Amidohydrolase-related" evidence="2">
    <location>
        <begin position="3"/>
        <end position="158"/>
    </location>
</feature>
<evidence type="ECO:0000313" key="3">
    <source>
        <dbReference type="EMBL" id="SVC31933.1"/>
    </source>
</evidence>
<dbReference type="GO" id="GO:0016787">
    <property type="term" value="F:hydrolase activity"/>
    <property type="evidence" value="ECO:0007669"/>
    <property type="project" value="InterPro"/>
</dbReference>
<dbReference type="GO" id="GO:0016831">
    <property type="term" value="F:carboxy-lyase activity"/>
    <property type="evidence" value="ECO:0007669"/>
    <property type="project" value="InterPro"/>
</dbReference>
<dbReference type="AlphaFoldDB" id="A0A382L7L1"/>
<dbReference type="InterPro" id="IPR032466">
    <property type="entry name" value="Metal_Hydrolase"/>
</dbReference>
<protein>
    <recommendedName>
        <fullName evidence="2">Amidohydrolase-related domain-containing protein</fullName>
    </recommendedName>
</protein>
<dbReference type="PANTHER" id="PTHR21240:SF28">
    <property type="entry name" value="ISO-OROTATE DECARBOXYLASE (EUROFUNG)"/>
    <property type="match status" value="1"/>
</dbReference>
<gene>
    <name evidence="3" type="ORF">METZ01_LOCUS284787</name>
</gene>
<feature type="non-terminal residue" evidence="3">
    <location>
        <position position="165"/>
    </location>
</feature>
<evidence type="ECO:0000259" key="2">
    <source>
        <dbReference type="Pfam" id="PF04909"/>
    </source>
</evidence>
<dbReference type="SUPFAM" id="SSF51556">
    <property type="entry name" value="Metallo-dependent hydrolases"/>
    <property type="match status" value="1"/>
</dbReference>
<dbReference type="InterPro" id="IPR006680">
    <property type="entry name" value="Amidohydro-rel"/>
</dbReference>
<dbReference type="InterPro" id="IPR032465">
    <property type="entry name" value="ACMSD"/>
</dbReference>
<dbReference type="GO" id="GO:0005737">
    <property type="term" value="C:cytoplasm"/>
    <property type="evidence" value="ECO:0007669"/>
    <property type="project" value="TreeGrafter"/>
</dbReference>
<name>A0A382L7L1_9ZZZZ</name>
<dbReference type="PANTHER" id="PTHR21240">
    <property type="entry name" value="2-AMINO-3-CARBOXYLMUCONATE-6-SEMIALDEHYDE DECARBOXYLASE"/>
    <property type="match status" value="1"/>
</dbReference>
<dbReference type="EMBL" id="UINC01084885">
    <property type="protein sequence ID" value="SVC31933.1"/>
    <property type="molecule type" value="Genomic_DNA"/>
</dbReference>
<dbReference type="Pfam" id="PF04909">
    <property type="entry name" value="Amidohydro_2"/>
    <property type="match status" value="1"/>
</dbReference>
<evidence type="ECO:0000256" key="1">
    <source>
        <dbReference type="ARBA" id="ARBA00023239"/>
    </source>
</evidence>
<accession>A0A382L7L1</accession>
<organism evidence="3">
    <name type="scientific">marine metagenome</name>
    <dbReference type="NCBI Taxonomy" id="408172"/>
    <lineage>
        <taxon>unclassified sequences</taxon>
        <taxon>metagenomes</taxon>
        <taxon>ecological metagenomes</taxon>
    </lineage>
</organism>
<dbReference type="Gene3D" id="3.20.20.140">
    <property type="entry name" value="Metal-dependent hydrolases"/>
    <property type="match status" value="1"/>
</dbReference>
<sequence length="165" mass="18839">MVIDSHVHRYPPEVFANPIAFAKSRGEKHWQNLVAPEKGPTIQGWADRDTMLADMDSGGVDKAVLLGWYWENPETCVLHNRWHAEWIRKDPERFIAFAIINPLGEKAIDELKVARDEGFRGIGEIMPAVQGFSMRDSNWLKIVEFAIETGWPINFHISEPVGHSH</sequence>
<reference evidence="3" key="1">
    <citation type="submission" date="2018-05" db="EMBL/GenBank/DDBJ databases">
        <authorList>
            <person name="Lanie J.A."/>
            <person name="Ng W.-L."/>
            <person name="Kazmierczak K.M."/>
            <person name="Andrzejewski T.M."/>
            <person name="Davidsen T.M."/>
            <person name="Wayne K.J."/>
            <person name="Tettelin H."/>
            <person name="Glass J.I."/>
            <person name="Rusch D."/>
            <person name="Podicherti R."/>
            <person name="Tsui H.-C.T."/>
            <person name="Winkler M.E."/>
        </authorList>
    </citation>
    <scope>NUCLEOTIDE SEQUENCE</scope>
</reference>
<proteinExistence type="predicted"/>
<dbReference type="GO" id="GO:0019748">
    <property type="term" value="P:secondary metabolic process"/>
    <property type="evidence" value="ECO:0007669"/>
    <property type="project" value="TreeGrafter"/>
</dbReference>